<geneLocation type="organellar chromatophore" evidence="3"/>
<comment type="similarity">
    <text evidence="1">Belongs to the CpcT/CpeT biliprotein lyase family.</text>
</comment>
<dbReference type="HAMAP" id="MF_01460">
    <property type="entry name" value="Chrphore_lyase_CpxT"/>
    <property type="match status" value="1"/>
</dbReference>
<dbReference type="EMBL" id="LC490351">
    <property type="protein sequence ID" value="BBL86374.1"/>
    <property type="molecule type" value="Genomic_DNA"/>
</dbReference>
<dbReference type="InterPro" id="IPR038672">
    <property type="entry name" value="CpcT/CpeT_sf"/>
</dbReference>
<dbReference type="Pfam" id="PF06206">
    <property type="entry name" value="CpeT"/>
    <property type="match status" value="1"/>
</dbReference>
<dbReference type="InterPro" id="IPR010404">
    <property type="entry name" value="CpcT/CpeT"/>
</dbReference>
<organism evidence="3 4">
    <name type="scientific">Paulinella micropora</name>
    <dbReference type="NCBI Taxonomy" id="1928728"/>
    <lineage>
        <taxon>Eukaryota</taxon>
        <taxon>Sar</taxon>
        <taxon>Rhizaria</taxon>
        <taxon>Cercozoa</taxon>
        <taxon>Imbricatea</taxon>
        <taxon>Silicofilosea</taxon>
        <taxon>Euglyphida</taxon>
        <taxon>Paulinellidae</taxon>
        <taxon>Paulinella</taxon>
    </lineage>
</organism>
<proteinExistence type="inferred from homology"/>
<accession>A0A5K7W131</accession>
<dbReference type="PANTHER" id="PTHR35137">
    <property type="entry name" value="CHROMOPHORE LYASE CRL, CHLOROPLASTIC"/>
    <property type="match status" value="1"/>
</dbReference>
<evidence type="ECO:0000313" key="3">
    <source>
        <dbReference type="EMBL" id="BBL86374.1"/>
    </source>
</evidence>
<keyword evidence="3" id="KW-0934">Plastid</keyword>
<keyword evidence="2" id="KW-0456">Lyase</keyword>
<dbReference type="PANTHER" id="PTHR35137:SF1">
    <property type="entry name" value="CHROMOPHORE LYASE CRL, CHLOROPLASTIC"/>
    <property type="match status" value="1"/>
</dbReference>
<name>A0A5K7W131_9EUKA</name>
<dbReference type="CDD" id="cd16338">
    <property type="entry name" value="CpcT"/>
    <property type="match status" value="1"/>
</dbReference>
<reference evidence="3 4" key="1">
    <citation type="submission" date="2019-06" db="EMBL/GenBank/DDBJ databases">
        <title>A hidden player of endosymbiotic evolution: DNA virus triggered massive gene transfer.</title>
        <authorList>
            <person name="Matsuo M."/>
            <person name="Katahata A."/>
            <person name="Tachikawa M."/>
            <person name="Minakuchi Y."/>
            <person name="Noguchi H."/>
            <person name="Toyoda A."/>
            <person name="Fujiyama A."/>
            <person name="Suzuki Y."/>
            <person name="Satoh S."/>
            <person name="Nakayama T."/>
            <person name="Kamikawa R."/>
            <person name="Nomura M."/>
            <person name="Inagaki Y."/>
            <person name="Ishida K."/>
            <person name="Obokata J."/>
        </authorList>
    </citation>
    <scope>NUCLEOTIDE SEQUENCE [LARGE SCALE GENOMIC DNA]</scope>
    <source>
        <strain evidence="3 4">MYN1</strain>
    </source>
</reference>
<evidence type="ECO:0000313" key="4">
    <source>
        <dbReference type="Proteomes" id="UP000503178"/>
    </source>
</evidence>
<protein>
    <recommendedName>
        <fullName evidence="5">Chromophore lyase CpcT/CpeT</fullName>
    </recommendedName>
</protein>
<keyword evidence="4" id="KW-1185">Reference proteome</keyword>
<evidence type="ECO:0008006" key="5">
    <source>
        <dbReference type="Google" id="ProtNLM"/>
    </source>
</evidence>
<sequence>MLFKLISPRFFMTAPICDLVHKLSANFSNEQQAFNNPPLYAHITATFRPLAHLAPGSLLLEQSYAIAPNHPYRIRVLKVEIRDNRLMIFSHSILNEERYWGSVNDPERMLTIQENDLQHLEGCDYIVHQDQGNFIGEVEPGCRCLVERKKGIATYVVSKFELSNEGGLRTVDRGHDPITHEQVWGSLGGVFEFERTIDFSQEIPQSWVDTWREV</sequence>
<dbReference type="GO" id="GO:0016829">
    <property type="term" value="F:lyase activity"/>
    <property type="evidence" value="ECO:0007669"/>
    <property type="project" value="UniProtKB-KW"/>
</dbReference>
<dbReference type="Gene3D" id="2.40.128.590">
    <property type="entry name" value="CpcT/CpeT domain"/>
    <property type="match status" value="1"/>
</dbReference>
<gene>
    <name evidence="3" type="primary">MYN1_Chr_556</name>
    <name evidence="3" type="ORF">PMYN1_Chma566</name>
</gene>
<evidence type="ECO:0000256" key="1">
    <source>
        <dbReference type="ARBA" id="ARBA00008206"/>
    </source>
</evidence>
<dbReference type="Proteomes" id="UP000503178">
    <property type="component" value="Chromatophore Pltd"/>
</dbReference>
<evidence type="ECO:0000256" key="2">
    <source>
        <dbReference type="ARBA" id="ARBA00023239"/>
    </source>
</evidence>
<dbReference type="AlphaFoldDB" id="A0A5K7W131"/>